<feature type="signal peptide" evidence="1">
    <location>
        <begin position="1"/>
        <end position="29"/>
    </location>
</feature>
<proteinExistence type="predicted"/>
<dbReference type="AlphaFoldDB" id="A0A2M3ZLU9"/>
<reference evidence="2" key="1">
    <citation type="submission" date="2018-01" db="EMBL/GenBank/DDBJ databases">
        <title>An insight into the sialome of Amazonian anophelines.</title>
        <authorList>
            <person name="Ribeiro J.M."/>
            <person name="Scarpassa V."/>
            <person name="Calvo E."/>
        </authorList>
    </citation>
    <scope>NUCLEOTIDE SEQUENCE</scope>
    <source>
        <tissue evidence="2">Salivary glands</tissue>
    </source>
</reference>
<keyword evidence="1" id="KW-0732">Signal</keyword>
<evidence type="ECO:0008006" key="3">
    <source>
        <dbReference type="Google" id="ProtNLM"/>
    </source>
</evidence>
<sequence length="72" mass="8022">MILSLLVLVPPSKLLLLLPLLPLPLHYLALKTRPSITLAPPQIRRIDQTHYLAAVNSHCGRHCGKGGKQLRR</sequence>
<evidence type="ECO:0000256" key="1">
    <source>
        <dbReference type="SAM" id="SignalP"/>
    </source>
</evidence>
<name>A0A2M3ZLU9_9DIPT</name>
<feature type="chain" id="PRO_5014649637" description="Secreted peptide" evidence="1">
    <location>
        <begin position="30"/>
        <end position="72"/>
    </location>
</feature>
<accession>A0A2M3ZLU9</accession>
<organism evidence="2">
    <name type="scientific">Anopheles braziliensis</name>
    <dbReference type="NCBI Taxonomy" id="58242"/>
    <lineage>
        <taxon>Eukaryota</taxon>
        <taxon>Metazoa</taxon>
        <taxon>Ecdysozoa</taxon>
        <taxon>Arthropoda</taxon>
        <taxon>Hexapoda</taxon>
        <taxon>Insecta</taxon>
        <taxon>Pterygota</taxon>
        <taxon>Neoptera</taxon>
        <taxon>Endopterygota</taxon>
        <taxon>Diptera</taxon>
        <taxon>Nematocera</taxon>
        <taxon>Culicoidea</taxon>
        <taxon>Culicidae</taxon>
        <taxon>Anophelinae</taxon>
        <taxon>Anopheles</taxon>
    </lineage>
</organism>
<protein>
    <recommendedName>
        <fullName evidence="3">Secreted peptide</fullName>
    </recommendedName>
</protein>
<dbReference type="EMBL" id="GGFM01008679">
    <property type="protein sequence ID" value="MBW29430.1"/>
    <property type="molecule type" value="Transcribed_RNA"/>
</dbReference>
<evidence type="ECO:0000313" key="2">
    <source>
        <dbReference type="EMBL" id="MBW29430.1"/>
    </source>
</evidence>